<dbReference type="OrthoDB" id="4473401at2759"/>
<dbReference type="Gene3D" id="4.10.410.10">
    <property type="entry name" value="Pancreatic trypsin inhibitor Kunitz domain"/>
    <property type="match status" value="2"/>
</dbReference>
<dbReference type="GO" id="GO:0004867">
    <property type="term" value="F:serine-type endopeptidase inhibitor activity"/>
    <property type="evidence" value="ECO:0007669"/>
    <property type="project" value="InterPro"/>
</dbReference>
<dbReference type="FunFam" id="4.10.410.10:FF:000005">
    <property type="entry name" value="Pancreatic trypsin inhibitor"/>
    <property type="match status" value="1"/>
</dbReference>
<organism evidence="3 4">
    <name type="scientific">Patiria miniata</name>
    <name type="common">Bat star</name>
    <name type="synonym">Asterina miniata</name>
    <dbReference type="NCBI Taxonomy" id="46514"/>
    <lineage>
        <taxon>Eukaryota</taxon>
        <taxon>Metazoa</taxon>
        <taxon>Echinodermata</taxon>
        <taxon>Eleutherozoa</taxon>
        <taxon>Asterozoa</taxon>
        <taxon>Asteroidea</taxon>
        <taxon>Valvatacea</taxon>
        <taxon>Valvatida</taxon>
        <taxon>Asterinidae</taxon>
        <taxon>Patiria</taxon>
    </lineage>
</organism>
<evidence type="ECO:0000256" key="1">
    <source>
        <dbReference type="ARBA" id="ARBA00023157"/>
    </source>
</evidence>
<dbReference type="InterPro" id="IPR002223">
    <property type="entry name" value="Kunitz_BPTI"/>
</dbReference>
<dbReference type="PROSITE" id="PS00280">
    <property type="entry name" value="BPTI_KUNITZ_1"/>
    <property type="match status" value="2"/>
</dbReference>
<sequence>MKLSSGILDPRCNDPIVRGRCTRHFEVFGYNSLAQSCVSFIYGGCNGNGNRFETMEACRKKCQDIDPRCNSPIVTGRCKRKFQVFGHDPLARSCVSFIYGGCGGNCNRFETMEECRNTCQGI</sequence>
<feature type="domain" description="BPTI/Kunitz inhibitor" evidence="2">
    <location>
        <begin position="12"/>
        <end position="62"/>
    </location>
</feature>
<dbReference type="Proteomes" id="UP000887568">
    <property type="component" value="Unplaced"/>
</dbReference>
<keyword evidence="1" id="KW-1015">Disulfide bond</keyword>
<dbReference type="PANTHER" id="PTHR10083:SF374">
    <property type="entry name" value="BPTI_KUNITZ INHIBITOR DOMAIN-CONTAINING PROTEIN"/>
    <property type="match status" value="1"/>
</dbReference>
<dbReference type="PRINTS" id="PR00759">
    <property type="entry name" value="BASICPTASE"/>
</dbReference>
<dbReference type="PANTHER" id="PTHR10083">
    <property type="entry name" value="KUNITZ-TYPE PROTEASE INHIBITOR-RELATED"/>
    <property type="match status" value="1"/>
</dbReference>
<evidence type="ECO:0000259" key="2">
    <source>
        <dbReference type="PROSITE" id="PS50279"/>
    </source>
</evidence>
<dbReference type="PROSITE" id="PS50279">
    <property type="entry name" value="BPTI_KUNITZ_2"/>
    <property type="match status" value="2"/>
</dbReference>
<dbReference type="InterPro" id="IPR036880">
    <property type="entry name" value="Kunitz_BPTI_sf"/>
</dbReference>
<dbReference type="CDD" id="cd00109">
    <property type="entry name" value="Kunitz-type"/>
    <property type="match status" value="1"/>
</dbReference>
<dbReference type="InterPro" id="IPR020901">
    <property type="entry name" value="Prtase_inh_Kunz-CS"/>
</dbReference>
<name>A0A914A9M5_PATMI</name>
<dbReference type="Pfam" id="PF00014">
    <property type="entry name" value="Kunitz_BPTI"/>
    <property type="match status" value="2"/>
</dbReference>
<dbReference type="AlphaFoldDB" id="A0A914A9M5"/>
<dbReference type="EnsemblMetazoa" id="XM_038204624.1">
    <property type="protein sequence ID" value="XP_038060552.1"/>
    <property type="gene ID" value="LOC119731455"/>
</dbReference>
<dbReference type="SUPFAM" id="SSF57362">
    <property type="entry name" value="BPTI-like"/>
    <property type="match status" value="2"/>
</dbReference>
<dbReference type="GeneID" id="119731455"/>
<dbReference type="GO" id="GO:0005615">
    <property type="term" value="C:extracellular space"/>
    <property type="evidence" value="ECO:0007669"/>
    <property type="project" value="TreeGrafter"/>
</dbReference>
<evidence type="ECO:0000313" key="3">
    <source>
        <dbReference type="EnsemblMetazoa" id="XP_038060552.1"/>
    </source>
</evidence>
<evidence type="ECO:0000313" key="4">
    <source>
        <dbReference type="Proteomes" id="UP000887568"/>
    </source>
</evidence>
<reference evidence="3" key="1">
    <citation type="submission" date="2022-11" db="UniProtKB">
        <authorList>
            <consortium name="EnsemblMetazoa"/>
        </authorList>
    </citation>
    <scope>IDENTIFICATION</scope>
</reference>
<dbReference type="OMA" id="FHTKENC"/>
<proteinExistence type="predicted"/>
<dbReference type="RefSeq" id="XP_038060552.1">
    <property type="nucleotide sequence ID" value="XM_038204624.1"/>
</dbReference>
<dbReference type="InterPro" id="IPR050098">
    <property type="entry name" value="TFPI/VKTCI-like"/>
</dbReference>
<dbReference type="SMART" id="SM00131">
    <property type="entry name" value="KU"/>
    <property type="match status" value="2"/>
</dbReference>
<protein>
    <recommendedName>
        <fullName evidence="2">BPTI/Kunitz inhibitor domain-containing protein</fullName>
    </recommendedName>
</protein>
<accession>A0A914A9M5</accession>
<feature type="domain" description="BPTI/Kunitz inhibitor" evidence="2">
    <location>
        <begin position="69"/>
        <end position="119"/>
    </location>
</feature>
<keyword evidence="4" id="KW-1185">Reference proteome</keyword>